<dbReference type="EMBL" id="JAWDJX010000014">
    <property type="protein sequence ID" value="KAK3053880.1"/>
    <property type="molecule type" value="Genomic_DNA"/>
</dbReference>
<feature type="transmembrane region" description="Helical" evidence="2">
    <location>
        <begin position="338"/>
        <end position="359"/>
    </location>
</feature>
<feature type="transmembrane region" description="Helical" evidence="2">
    <location>
        <begin position="409"/>
        <end position="427"/>
    </location>
</feature>
<feature type="transmembrane region" description="Helical" evidence="2">
    <location>
        <begin position="379"/>
        <end position="397"/>
    </location>
</feature>
<dbReference type="AlphaFoldDB" id="A0AAJ0DP23"/>
<feature type="region of interest" description="Disordered" evidence="1">
    <location>
        <begin position="1"/>
        <end position="20"/>
    </location>
</feature>
<evidence type="ECO:0000313" key="4">
    <source>
        <dbReference type="Proteomes" id="UP001271007"/>
    </source>
</evidence>
<accession>A0AAJ0DP23</accession>
<keyword evidence="4" id="KW-1185">Reference proteome</keyword>
<dbReference type="Proteomes" id="UP001271007">
    <property type="component" value="Unassembled WGS sequence"/>
</dbReference>
<evidence type="ECO:0000256" key="1">
    <source>
        <dbReference type="SAM" id="MobiDB-lite"/>
    </source>
</evidence>
<keyword evidence="2" id="KW-0472">Membrane</keyword>
<feature type="transmembrane region" description="Helical" evidence="2">
    <location>
        <begin position="305"/>
        <end position="331"/>
    </location>
</feature>
<feature type="transmembrane region" description="Helical" evidence="2">
    <location>
        <begin position="148"/>
        <end position="168"/>
    </location>
</feature>
<keyword evidence="2" id="KW-0812">Transmembrane</keyword>
<gene>
    <name evidence="3" type="ORF">LTR09_005160</name>
</gene>
<keyword evidence="2" id="KW-1133">Transmembrane helix</keyword>
<evidence type="ECO:0000256" key="2">
    <source>
        <dbReference type="SAM" id="Phobius"/>
    </source>
</evidence>
<evidence type="ECO:0008006" key="5">
    <source>
        <dbReference type="Google" id="ProtNLM"/>
    </source>
</evidence>
<comment type="caution">
    <text evidence="3">The sequence shown here is derived from an EMBL/GenBank/DDBJ whole genome shotgun (WGS) entry which is preliminary data.</text>
</comment>
<evidence type="ECO:0000313" key="3">
    <source>
        <dbReference type="EMBL" id="KAK3053880.1"/>
    </source>
</evidence>
<reference evidence="3" key="1">
    <citation type="submission" date="2023-04" db="EMBL/GenBank/DDBJ databases">
        <title>Black Yeasts Isolated from many extreme environments.</title>
        <authorList>
            <person name="Coleine C."/>
            <person name="Stajich J.E."/>
            <person name="Selbmann L."/>
        </authorList>
    </citation>
    <scope>NUCLEOTIDE SEQUENCE</scope>
    <source>
        <strain evidence="3">CCFEE 5312</strain>
    </source>
</reference>
<name>A0AAJ0DP23_9PEZI</name>
<feature type="transmembrane region" description="Helical" evidence="2">
    <location>
        <begin position="180"/>
        <end position="202"/>
    </location>
</feature>
<organism evidence="3 4">
    <name type="scientific">Extremus antarcticus</name>
    <dbReference type="NCBI Taxonomy" id="702011"/>
    <lineage>
        <taxon>Eukaryota</taxon>
        <taxon>Fungi</taxon>
        <taxon>Dikarya</taxon>
        <taxon>Ascomycota</taxon>
        <taxon>Pezizomycotina</taxon>
        <taxon>Dothideomycetes</taxon>
        <taxon>Dothideomycetidae</taxon>
        <taxon>Mycosphaerellales</taxon>
        <taxon>Extremaceae</taxon>
        <taxon>Extremus</taxon>
    </lineage>
</organism>
<proteinExistence type="predicted"/>
<sequence>MNDEQQSWHTRSEHFSKGWEPFRGNAALQIQEDETTGPAVFLNPTRASFTYTGATFPRVDPEGSELVESRREQELGNGVFATTIEYAWTSRNNRKGRHAIMVREYHQKSPPAGRQPTSEMTGPRAVFYGILRMFSRFAWYDISWVNAIAFLVGSLALLVNAFLSFLPYANSTFQSPSGIIYAEASLGLLGSSLFVFASFLAFSEAVNAQKGGCFGWMSQQLSSADEMDTSVEEGAVTRLTPNRDCEHHHSNRTNTFAYAESASKADDGGIEIQQMAVSPDPPKEIWQWIPTAHELRSHFVYEIGFLANSVLLASSLIYFGASVSTLITTIISGSIPHWIRVPQIVGASGFIVASIILMIENQTYWLVPTPGTLGWNINLFITAGSVGLLLAAIFGLYESEQWAEYQFSCSYFWSSWALLIGSVLQWYEALDKHPVYREAGLRGEKEARTGQRRSLRAG</sequence>
<protein>
    <recommendedName>
        <fullName evidence="5">Integral membrane protein</fullName>
    </recommendedName>
</protein>